<evidence type="ECO:0000259" key="1">
    <source>
        <dbReference type="Pfam" id="PF03551"/>
    </source>
</evidence>
<gene>
    <name evidence="2" type="ORF">AB6A68_13855</name>
</gene>
<accession>A0ABV3Y5R0</accession>
<dbReference type="Proteomes" id="UP001560267">
    <property type="component" value="Unassembled WGS sequence"/>
</dbReference>
<reference evidence="2 3" key="1">
    <citation type="submission" date="2024-07" db="EMBL/GenBank/DDBJ databases">
        <title>Draft Genome Sequence of Ferrimicrobium acidiphilum Strain YE2023, Isolated from a Pulp of Bioleach Reactor.</title>
        <authorList>
            <person name="Elkina Y.A."/>
            <person name="Bulaeva A.G."/>
            <person name="Beletsky A.V."/>
            <person name="Mardanov A.V."/>
        </authorList>
    </citation>
    <scope>NUCLEOTIDE SEQUENCE [LARGE SCALE GENOMIC DNA]</scope>
    <source>
        <strain evidence="2 3">YE2023</strain>
    </source>
</reference>
<proteinExistence type="predicted"/>
<dbReference type="EMBL" id="JBFSHR010000112">
    <property type="protein sequence ID" value="MEX6430902.1"/>
    <property type="molecule type" value="Genomic_DNA"/>
</dbReference>
<dbReference type="InterPro" id="IPR036390">
    <property type="entry name" value="WH_DNA-bd_sf"/>
</dbReference>
<dbReference type="InterPro" id="IPR052509">
    <property type="entry name" value="Metal_resp_DNA-bind_regulator"/>
</dbReference>
<dbReference type="PANTHER" id="PTHR33169:SF14">
    <property type="entry name" value="TRANSCRIPTIONAL REGULATOR RV3488"/>
    <property type="match status" value="1"/>
</dbReference>
<dbReference type="RefSeq" id="WP_369085004.1">
    <property type="nucleotide sequence ID" value="NZ_JBFSHR010000112.1"/>
</dbReference>
<dbReference type="Gene3D" id="1.10.10.10">
    <property type="entry name" value="Winged helix-like DNA-binding domain superfamily/Winged helix DNA-binding domain"/>
    <property type="match status" value="1"/>
</dbReference>
<dbReference type="PANTHER" id="PTHR33169">
    <property type="entry name" value="PADR-FAMILY TRANSCRIPTIONAL REGULATOR"/>
    <property type="match status" value="1"/>
</dbReference>
<dbReference type="Pfam" id="PF03551">
    <property type="entry name" value="PadR"/>
    <property type="match status" value="1"/>
</dbReference>
<comment type="caution">
    <text evidence="2">The sequence shown here is derived from an EMBL/GenBank/DDBJ whole genome shotgun (WGS) entry which is preliminary data.</text>
</comment>
<dbReference type="InterPro" id="IPR036388">
    <property type="entry name" value="WH-like_DNA-bd_sf"/>
</dbReference>
<keyword evidence="3" id="KW-1185">Reference proteome</keyword>
<evidence type="ECO:0000313" key="3">
    <source>
        <dbReference type="Proteomes" id="UP001560267"/>
    </source>
</evidence>
<sequence>MPTLRMPGAREGQSRRAAPIQGALEAAVLVACAEAPRYGYEFATWLTAEGLVTGEVSPGRLYETLGVLDRVGALVATSEPSDKGPSRRRYHLTAAGVDRLRAWTVSLQRSGVVLARLLARATALQITGDEMSFTDQPDIHQHQGGETMPCQCNCGSRHAAHTETPDATPVAPTVPARSVEERLGTIESLLESLSTR</sequence>
<dbReference type="SUPFAM" id="SSF46785">
    <property type="entry name" value="Winged helix' DNA-binding domain"/>
    <property type="match status" value="1"/>
</dbReference>
<dbReference type="InterPro" id="IPR005149">
    <property type="entry name" value="Tscrpt_reg_PadR_N"/>
</dbReference>
<evidence type="ECO:0000313" key="2">
    <source>
        <dbReference type="EMBL" id="MEX6430902.1"/>
    </source>
</evidence>
<organism evidence="2 3">
    <name type="scientific">Ferrimicrobium acidiphilum</name>
    <dbReference type="NCBI Taxonomy" id="121039"/>
    <lineage>
        <taxon>Bacteria</taxon>
        <taxon>Bacillati</taxon>
        <taxon>Actinomycetota</taxon>
        <taxon>Acidimicrobiia</taxon>
        <taxon>Acidimicrobiales</taxon>
        <taxon>Acidimicrobiaceae</taxon>
        <taxon>Ferrimicrobium</taxon>
    </lineage>
</organism>
<name>A0ABV3Y5R0_9ACTN</name>
<protein>
    <submittedName>
        <fullName evidence="2">PadR family transcriptional regulator</fullName>
    </submittedName>
</protein>
<feature type="domain" description="Transcription regulator PadR N-terminal" evidence="1">
    <location>
        <begin position="28"/>
        <end position="101"/>
    </location>
</feature>